<dbReference type="Gene3D" id="3.40.50.300">
    <property type="entry name" value="P-loop containing nucleotide triphosphate hydrolases"/>
    <property type="match status" value="1"/>
</dbReference>
<keyword evidence="2" id="KW-1185">Reference proteome</keyword>
<name>A0A1Y2D733_9PEZI</name>
<gene>
    <name evidence="1" type="ORF">BCR38DRAFT_127486</name>
</gene>
<protein>
    <submittedName>
        <fullName evidence="1">Uncharacterized protein</fullName>
    </submittedName>
</protein>
<dbReference type="AlphaFoldDB" id="A0A1Y2D733"/>
<dbReference type="InterPro" id="IPR040632">
    <property type="entry name" value="Sulfotransfer_4"/>
</dbReference>
<sequence>MAAYLRARVVLNVRRNEDEWLESIEETMLKVIYDRWGFWVTRCFGKDVFWDGMRFIDFCGRGCFGLGRMPTLEVEGLTQRGADHEVVAGDSYSKHGHTVGGSCCWWSRVLQVSILILFHEVRNVASMLLGRPSRL</sequence>
<dbReference type="InterPro" id="IPR027417">
    <property type="entry name" value="P-loop_NTPase"/>
</dbReference>
<comment type="caution">
    <text evidence="1">The sequence shown here is derived from an EMBL/GenBank/DDBJ whole genome shotgun (WGS) entry which is preliminary data.</text>
</comment>
<evidence type="ECO:0000313" key="1">
    <source>
        <dbReference type="EMBL" id="ORY55101.1"/>
    </source>
</evidence>
<proteinExistence type="predicted"/>
<evidence type="ECO:0000313" key="2">
    <source>
        <dbReference type="Proteomes" id="UP000193689"/>
    </source>
</evidence>
<organism evidence="1 2">
    <name type="scientific">Pseudomassariella vexata</name>
    <dbReference type="NCBI Taxonomy" id="1141098"/>
    <lineage>
        <taxon>Eukaryota</taxon>
        <taxon>Fungi</taxon>
        <taxon>Dikarya</taxon>
        <taxon>Ascomycota</taxon>
        <taxon>Pezizomycotina</taxon>
        <taxon>Sordariomycetes</taxon>
        <taxon>Xylariomycetidae</taxon>
        <taxon>Amphisphaeriales</taxon>
        <taxon>Pseudomassariaceae</taxon>
        <taxon>Pseudomassariella</taxon>
    </lineage>
</organism>
<accession>A0A1Y2D733</accession>
<dbReference type="Proteomes" id="UP000193689">
    <property type="component" value="Unassembled WGS sequence"/>
</dbReference>
<dbReference type="GeneID" id="63769741"/>
<dbReference type="EMBL" id="MCFJ01000029">
    <property type="protein sequence ID" value="ORY55101.1"/>
    <property type="molecule type" value="Genomic_DNA"/>
</dbReference>
<reference evidence="1 2" key="1">
    <citation type="submission" date="2016-07" db="EMBL/GenBank/DDBJ databases">
        <title>Pervasive Adenine N6-methylation of Active Genes in Fungi.</title>
        <authorList>
            <consortium name="DOE Joint Genome Institute"/>
            <person name="Mondo S.J."/>
            <person name="Dannebaum R.O."/>
            <person name="Kuo R.C."/>
            <person name="Labutti K."/>
            <person name="Haridas S."/>
            <person name="Kuo A."/>
            <person name="Salamov A."/>
            <person name="Ahrendt S.R."/>
            <person name="Lipzen A."/>
            <person name="Sullivan W."/>
            <person name="Andreopoulos W.B."/>
            <person name="Clum A."/>
            <person name="Lindquist E."/>
            <person name="Daum C."/>
            <person name="Ramamoorthy G.K."/>
            <person name="Gryganskyi A."/>
            <person name="Culley D."/>
            <person name="Magnuson J.K."/>
            <person name="James T.Y."/>
            <person name="O'Malley M.A."/>
            <person name="Stajich J.E."/>
            <person name="Spatafora J.W."/>
            <person name="Visel A."/>
            <person name="Grigoriev I.V."/>
        </authorList>
    </citation>
    <scope>NUCLEOTIDE SEQUENCE [LARGE SCALE GENOMIC DNA]</scope>
    <source>
        <strain evidence="1 2">CBS 129021</strain>
    </source>
</reference>
<dbReference type="InParanoid" id="A0A1Y2D733"/>
<dbReference type="Pfam" id="PF17784">
    <property type="entry name" value="Sulfotransfer_4"/>
    <property type="match status" value="1"/>
</dbReference>
<dbReference type="RefSeq" id="XP_040709469.1">
    <property type="nucleotide sequence ID" value="XM_040853529.1"/>
</dbReference>